<dbReference type="PROSITE" id="PS51371">
    <property type="entry name" value="CBS"/>
    <property type="match status" value="1"/>
</dbReference>
<evidence type="ECO:0000259" key="5">
    <source>
        <dbReference type="PROSITE" id="PS50109"/>
    </source>
</evidence>
<evidence type="ECO:0000313" key="7">
    <source>
        <dbReference type="EMBL" id="ROH86436.1"/>
    </source>
</evidence>
<dbReference type="EMBL" id="RJVO01000009">
    <property type="protein sequence ID" value="ROH86436.1"/>
    <property type="molecule type" value="Genomic_DNA"/>
</dbReference>
<dbReference type="GO" id="GO:0000155">
    <property type="term" value="F:phosphorelay sensor kinase activity"/>
    <property type="evidence" value="ECO:0007669"/>
    <property type="project" value="InterPro"/>
</dbReference>
<evidence type="ECO:0000313" key="8">
    <source>
        <dbReference type="Proteomes" id="UP000282106"/>
    </source>
</evidence>
<dbReference type="SUPFAM" id="SSF54631">
    <property type="entry name" value="CBS-domain pair"/>
    <property type="match status" value="1"/>
</dbReference>
<dbReference type="InterPro" id="IPR003594">
    <property type="entry name" value="HATPase_dom"/>
</dbReference>
<dbReference type="AlphaFoldDB" id="A0A3N0V0U8"/>
<dbReference type="SUPFAM" id="SSF55874">
    <property type="entry name" value="ATPase domain of HSP90 chaperone/DNA topoisomerase II/histidine kinase"/>
    <property type="match status" value="1"/>
</dbReference>
<dbReference type="FunCoup" id="A0A3N0V0U8">
    <property type="interactions" value="156"/>
</dbReference>
<evidence type="ECO:0000259" key="6">
    <source>
        <dbReference type="PROSITE" id="PS51371"/>
    </source>
</evidence>
<dbReference type="SUPFAM" id="SSF47384">
    <property type="entry name" value="Homodimeric domain of signal transducing histidine kinase"/>
    <property type="match status" value="1"/>
</dbReference>
<accession>A0A3N0V0U8</accession>
<evidence type="ECO:0000256" key="2">
    <source>
        <dbReference type="ARBA" id="ARBA00012438"/>
    </source>
</evidence>
<dbReference type="RefSeq" id="WP_123212831.1">
    <property type="nucleotide sequence ID" value="NZ_RJVO01000009.1"/>
</dbReference>
<dbReference type="InterPro" id="IPR036097">
    <property type="entry name" value="HisK_dim/P_sf"/>
</dbReference>
<dbReference type="InParanoid" id="A0A3N0V0U8"/>
<dbReference type="Pfam" id="PF00571">
    <property type="entry name" value="CBS"/>
    <property type="match status" value="1"/>
</dbReference>
<keyword evidence="3" id="KW-0597">Phosphoprotein</keyword>
<dbReference type="PANTHER" id="PTHR43065:SF50">
    <property type="entry name" value="HISTIDINE KINASE"/>
    <property type="match status" value="1"/>
</dbReference>
<protein>
    <recommendedName>
        <fullName evidence="2">histidine kinase</fullName>
        <ecNumber evidence="2">2.7.13.3</ecNumber>
    </recommendedName>
</protein>
<dbReference type="CDD" id="cd00082">
    <property type="entry name" value="HisKA"/>
    <property type="match status" value="1"/>
</dbReference>
<dbReference type="PRINTS" id="PR00344">
    <property type="entry name" value="BCTRLSENSOR"/>
</dbReference>
<dbReference type="Gene3D" id="3.10.580.10">
    <property type="entry name" value="CBS-domain"/>
    <property type="match status" value="1"/>
</dbReference>
<sequence length="444" mass="47419">MDATSTTSAQILSLRRTVEPISSSTTVSDAADRILEAGYAQLLCLPVVDEGRPVGTISRHRFNEIFLTRFGREIHGRKPVARFMNAEPLVVEYDTGLDEAAQAVSAQLSAPITEDFLITHEGRYIGMGVVMDLLSAMQLRLAQEAAATAEAYRRLQSSQAALVQSEKMASLGQMVAGVAHEINTPLGYVRNNVEMLQGVFLQLNEALAEHEALSQLLADPAVEESALAAKLEQVGLLDQQLRGSGLLADAEALFGDTLFGVDQIRDLVINLRNFSRLDSAHSADVALNDCVEQTLVIANSVLKGRVQVVKQLAPGLPLLRGAASQINQVLLNLVTNAAQAIPHEQGRIVITSWSEGGQLYLSVADNGKGIAPEHLQRVFDPFFTTKPVGEGTGLGLSISFQIAQAHGGSLSVRSEVGHGSCFTLALPAKVSVRGGTTRVVEEAA</sequence>
<evidence type="ECO:0000256" key="4">
    <source>
        <dbReference type="PROSITE-ProRule" id="PRU00703"/>
    </source>
</evidence>
<dbReference type="InterPro" id="IPR005467">
    <property type="entry name" value="His_kinase_dom"/>
</dbReference>
<name>A0A3N0V0U8_9GAMM</name>
<reference evidence="7 8" key="1">
    <citation type="submission" date="2018-10" db="EMBL/GenBank/DDBJ databases">
        <authorList>
            <person name="Chen W.-M."/>
        </authorList>
    </citation>
    <scope>NUCLEOTIDE SEQUENCE [LARGE SCALE GENOMIC DNA]</scope>
    <source>
        <strain evidence="7 8">THS-13</strain>
    </source>
</reference>
<proteinExistence type="predicted"/>
<keyword evidence="8" id="KW-1185">Reference proteome</keyword>
<dbReference type="InterPro" id="IPR004358">
    <property type="entry name" value="Sig_transdc_His_kin-like_C"/>
</dbReference>
<dbReference type="Gene3D" id="3.30.565.10">
    <property type="entry name" value="Histidine kinase-like ATPase, C-terminal domain"/>
    <property type="match status" value="1"/>
</dbReference>
<organism evidence="7 8">
    <name type="scientific">Stagnimonas aquatica</name>
    <dbReference type="NCBI Taxonomy" id="2689987"/>
    <lineage>
        <taxon>Bacteria</taxon>
        <taxon>Pseudomonadati</taxon>
        <taxon>Pseudomonadota</taxon>
        <taxon>Gammaproteobacteria</taxon>
        <taxon>Nevskiales</taxon>
        <taxon>Nevskiaceae</taxon>
        <taxon>Stagnimonas</taxon>
    </lineage>
</organism>
<dbReference type="PROSITE" id="PS50109">
    <property type="entry name" value="HIS_KIN"/>
    <property type="match status" value="1"/>
</dbReference>
<dbReference type="PANTHER" id="PTHR43065">
    <property type="entry name" value="SENSOR HISTIDINE KINASE"/>
    <property type="match status" value="1"/>
</dbReference>
<dbReference type="EC" id="2.7.13.3" evidence="2"/>
<gene>
    <name evidence="7" type="ORF">ED208_15475</name>
</gene>
<dbReference type="InterPro" id="IPR000644">
    <property type="entry name" value="CBS_dom"/>
</dbReference>
<evidence type="ECO:0000256" key="1">
    <source>
        <dbReference type="ARBA" id="ARBA00000085"/>
    </source>
</evidence>
<dbReference type="InterPro" id="IPR036890">
    <property type="entry name" value="HATPase_C_sf"/>
</dbReference>
<dbReference type="SMART" id="SM00387">
    <property type="entry name" value="HATPase_c"/>
    <property type="match status" value="1"/>
</dbReference>
<comment type="caution">
    <text evidence="7">The sequence shown here is derived from an EMBL/GenBank/DDBJ whole genome shotgun (WGS) entry which is preliminary data.</text>
</comment>
<dbReference type="InterPro" id="IPR046342">
    <property type="entry name" value="CBS_dom_sf"/>
</dbReference>
<dbReference type="Pfam" id="PF02518">
    <property type="entry name" value="HATPase_c"/>
    <property type="match status" value="1"/>
</dbReference>
<dbReference type="Gene3D" id="1.10.287.130">
    <property type="match status" value="1"/>
</dbReference>
<dbReference type="Proteomes" id="UP000282106">
    <property type="component" value="Unassembled WGS sequence"/>
</dbReference>
<keyword evidence="4" id="KW-0129">CBS domain</keyword>
<feature type="domain" description="Histidine kinase" evidence="5">
    <location>
        <begin position="177"/>
        <end position="430"/>
    </location>
</feature>
<evidence type="ECO:0000256" key="3">
    <source>
        <dbReference type="ARBA" id="ARBA00022553"/>
    </source>
</evidence>
<feature type="domain" description="CBS" evidence="6">
    <location>
        <begin position="14"/>
        <end position="74"/>
    </location>
</feature>
<comment type="catalytic activity">
    <reaction evidence="1">
        <text>ATP + protein L-histidine = ADP + protein N-phospho-L-histidine.</text>
        <dbReference type="EC" id="2.7.13.3"/>
    </reaction>
</comment>
<dbReference type="InterPro" id="IPR003661">
    <property type="entry name" value="HisK_dim/P_dom"/>
</dbReference>